<dbReference type="OrthoDB" id="5195154at2"/>
<dbReference type="EMBL" id="SNYN01000026">
    <property type="protein sequence ID" value="TDQ46104.1"/>
    <property type="molecule type" value="Genomic_DNA"/>
</dbReference>
<proteinExistence type="predicted"/>
<name>A0A4R6US06_9ACTN</name>
<reference evidence="1 2" key="1">
    <citation type="submission" date="2019-03" db="EMBL/GenBank/DDBJ databases">
        <title>Genomic Encyclopedia of Type Strains, Phase IV (KMG-IV): sequencing the most valuable type-strain genomes for metagenomic binning, comparative biology and taxonomic classification.</title>
        <authorList>
            <person name="Goeker M."/>
        </authorList>
    </citation>
    <scope>NUCLEOTIDE SEQUENCE [LARGE SCALE GENOMIC DNA]</scope>
    <source>
        <strain evidence="1 2">DSM 46770</strain>
    </source>
</reference>
<dbReference type="RefSeq" id="WP_133743215.1">
    <property type="nucleotide sequence ID" value="NZ_SNYN01000026.1"/>
</dbReference>
<protein>
    <submittedName>
        <fullName evidence="1">Uncharacterized protein</fullName>
    </submittedName>
</protein>
<evidence type="ECO:0000313" key="1">
    <source>
        <dbReference type="EMBL" id="TDQ46104.1"/>
    </source>
</evidence>
<organism evidence="1 2">
    <name type="scientific">Actinorugispora endophytica</name>
    <dbReference type="NCBI Taxonomy" id="1605990"/>
    <lineage>
        <taxon>Bacteria</taxon>
        <taxon>Bacillati</taxon>
        <taxon>Actinomycetota</taxon>
        <taxon>Actinomycetes</taxon>
        <taxon>Streptosporangiales</taxon>
        <taxon>Nocardiopsidaceae</taxon>
        <taxon>Actinorugispora</taxon>
    </lineage>
</organism>
<sequence length="84" mass="9192">MTDPDRPDCFLVVDRAAGVLIGEVVLSDVWPGKWRASVNHPGMVEAYVRVRPSGEDLVDLPQVGTETFGSPYDAMAAVERHRAL</sequence>
<accession>A0A4R6US06</accession>
<dbReference type="Proteomes" id="UP000295281">
    <property type="component" value="Unassembled WGS sequence"/>
</dbReference>
<keyword evidence="2" id="KW-1185">Reference proteome</keyword>
<comment type="caution">
    <text evidence="1">The sequence shown here is derived from an EMBL/GenBank/DDBJ whole genome shotgun (WGS) entry which is preliminary data.</text>
</comment>
<dbReference type="AlphaFoldDB" id="A0A4R6US06"/>
<gene>
    <name evidence="1" type="ORF">EV190_12611</name>
</gene>
<evidence type="ECO:0000313" key="2">
    <source>
        <dbReference type="Proteomes" id="UP000295281"/>
    </source>
</evidence>